<accession>A0A9N8VUH4</accession>
<evidence type="ECO:0000256" key="2">
    <source>
        <dbReference type="ARBA" id="ARBA00023163"/>
    </source>
</evidence>
<dbReference type="PANTHER" id="PTHR10270">
    <property type="entry name" value="SOX TRANSCRIPTION FACTOR"/>
    <property type="match status" value="1"/>
</dbReference>
<dbReference type="SMART" id="SM00398">
    <property type="entry name" value="HMG"/>
    <property type="match status" value="1"/>
</dbReference>
<evidence type="ECO:0000256" key="4">
    <source>
        <dbReference type="SAM" id="MobiDB-lite"/>
    </source>
</evidence>
<organism evidence="6 7">
    <name type="scientific">Ambispora gerdemannii</name>
    <dbReference type="NCBI Taxonomy" id="144530"/>
    <lineage>
        <taxon>Eukaryota</taxon>
        <taxon>Fungi</taxon>
        <taxon>Fungi incertae sedis</taxon>
        <taxon>Mucoromycota</taxon>
        <taxon>Glomeromycotina</taxon>
        <taxon>Glomeromycetes</taxon>
        <taxon>Archaeosporales</taxon>
        <taxon>Ambisporaceae</taxon>
        <taxon>Ambispora</taxon>
    </lineage>
</organism>
<dbReference type="Gene3D" id="1.10.30.10">
    <property type="entry name" value="High mobility group box domain"/>
    <property type="match status" value="1"/>
</dbReference>
<comment type="caution">
    <text evidence="6">The sequence shown here is derived from an EMBL/GenBank/DDBJ whole genome shotgun (WGS) entry which is preliminary data.</text>
</comment>
<gene>
    <name evidence="6" type="ORF">AGERDE_LOCUS2289</name>
</gene>
<dbReference type="Proteomes" id="UP000789831">
    <property type="component" value="Unassembled WGS sequence"/>
</dbReference>
<dbReference type="GO" id="GO:0000978">
    <property type="term" value="F:RNA polymerase II cis-regulatory region sequence-specific DNA binding"/>
    <property type="evidence" value="ECO:0007669"/>
    <property type="project" value="TreeGrafter"/>
</dbReference>
<reference evidence="6" key="1">
    <citation type="submission" date="2021-06" db="EMBL/GenBank/DDBJ databases">
        <authorList>
            <person name="Kallberg Y."/>
            <person name="Tangrot J."/>
            <person name="Rosling A."/>
        </authorList>
    </citation>
    <scope>NUCLEOTIDE SEQUENCE</scope>
    <source>
        <strain evidence="6">MT106</strain>
    </source>
</reference>
<feature type="compositionally biased region" description="Low complexity" evidence="4">
    <location>
        <begin position="130"/>
        <end position="171"/>
    </location>
</feature>
<keyword evidence="2" id="KW-0804">Transcription</keyword>
<dbReference type="CDD" id="cd01389">
    <property type="entry name" value="HMG-box_ROX1-like"/>
    <property type="match status" value="1"/>
</dbReference>
<dbReference type="EMBL" id="CAJVPL010000186">
    <property type="protein sequence ID" value="CAG8461753.1"/>
    <property type="molecule type" value="Genomic_DNA"/>
</dbReference>
<dbReference type="PROSITE" id="PS50118">
    <property type="entry name" value="HMG_BOX_2"/>
    <property type="match status" value="1"/>
</dbReference>
<dbReference type="GO" id="GO:0030154">
    <property type="term" value="P:cell differentiation"/>
    <property type="evidence" value="ECO:0007669"/>
    <property type="project" value="TreeGrafter"/>
</dbReference>
<evidence type="ECO:0000313" key="6">
    <source>
        <dbReference type="EMBL" id="CAG8461753.1"/>
    </source>
</evidence>
<keyword evidence="1 3" id="KW-0238">DNA-binding</keyword>
<dbReference type="InterPro" id="IPR036910">
    <property type="entry name" value="HMG_box_dom_sf"/>
</dbReference>
<dbReference type="PANTHER" id="PTHR10270:SF161">
    <property type="entry name" value="SEX-DETERMINING REGION Y PROTEIN"/>
    <property type="match status" value="1"/>
</dbReference>
<keyword evidence="7" id="KW-1185">Reference proteome</keyword>
<keyword evidence="3" id="KW-0539">Nucleus</keyword>
<protein>
    <submittedName>
        <fullName evidence="6">1670_t:CDS:1</fullName>
    </submittedName>
</protein>
<dbReference type="GO" id="GO:0001228">
    <property type="term" value="F:DNA-binding transcription activator activity, RNA polymerase II-specific"/>
    <property type="evidence" value="ECO:0007669"/>
    <property type="project" value="TreeGrafter"/>
</dbReference>
<dbReference type="AlphaFoldDB" id="A0A9N8VUH4"/>
<feature type="domain" description="HMG box" evidence="5">
    <location>
        <begin position="184"/>
        <end position="255"/>
    </location>
</feature>
<name>A0A9N8VUH4_9GLOM</name>
<evidence type="ECO:0000256" key="1">
    <source>
        <dbReference type="ARBA" id="ARBA00023125"/>
    </source>
</evidence>
<feature type="compositionally biased region" description="Basic and acidic residues" evidence="4">
    <location>
        <begin position="309"/>
        <end position="319"/>
    </location>
</feature>
<dbReference type="InterPro" id="IPR009071">
    <property type="entry name" value="HMG_box_dom"/>
</dbReference>
<evidence type="ECO:0000256" key="3">
    <source>
        <dbReference type="PROSITE-ProRule" id="PRU00267"/>
    </source>
</evidence>
<evidence type="ECO:0000313" key="7">
    <source>
        <dbReference type="Proteomes" id="UP000789831"/>
    </source>
</evidence>
<sequence>MVNGQSTESAKILYSPMKKILANEQQQADGSEINLDNAASANTSLVNYDIIFWILKDGNLINNSPYNQIYYPSSQQPQHQQQLNYSTQYQTQNLFFDPLLHNHNHHQQQQQQILPSLLPSIHHHHHHLLTEPTSPLSLSFNSNNSSTMIETPQQSPQPLSMSSLPHQQQLSTRVTKRRRNRETPPRPLNSFMIYRREYQKRIKEENPNILLSELSRISKSAADRWANESQQVKQLYAEKAKAEKEAHMKLYPNYVYCPRRPSRTKPRKKSSISGLESSSEKMSLNFLLNDESTNALNSFHKLPPSHSNSHAEVDVDHHV</sequence>
<evidence type="ECO:0000259" key="5">
    <source>
        <dbReference type="PROSITE" id="PS50118"/>
    </source>
</evidence>
<dbReference type="InterPro" id="IPR050140">
    <property type="entry name" value="SRY-related_HMG-box_TF-like"/>
</dbReference>
<feature type="DNA-binding region" description="HMG box" evidence="3">
    <location>
        <begin position="184"/>
        <end position="255"/>
    </location>
</feature>
<proteinExistence type="predicted"/>
<dbReference type="SUPFAM" id="SSF47095">
    <property type="entry name" value="HMG-box"/>
    <property type="match status" value="1"/>
</dbReference>
<dbReference type="OrthoDB" id="6247875at2759"/>
<dbReference type="Pfam" id="PF00505">
    <property type="entry name" value="HMG_box"/>
    <property type="match status" value="1"/>
</dbReference>
<feature type="region of interest" description="Disordered" evidence="4">
    <location>
        <begin position="125"/>
        <end position="187"/>
    </location>
</feature>
<feature type="region of interest" description="Disordered" evidence="4">
    <location>
        <begin position="298"/>
        <end position="319"/>
    </location>
</feature>
<dbReference type="GO" id="GO:0005634">
    <property type="term" value="C:nucleus"/>
    <property type="evidence" value="ECO:0007669"/>
    <property type="project" value="UniProtKB-UniRule"/>
</dbReference>